<organism evidence="2">
    <name type="scientific">mine drainage metagenome</name>
    <dbReference type="NCBI Taxonomy" id="410659"/>
    <lineage>
        <taxon>unclassified sequences</taxon>
        <taxon>metagenomes</taxon>
        <taxon>ecological metagenomes</taxon>
    </lineage>
</organism>
<feature type="non-terminal residue" evidence="2">
    <location>
        <position position="92"/>
    </location>
</feature>
<keyword evidence="2" id="KW-0695">RNA-directed DNA polymerase</keyword>
<dbReference type="AlphaFoldDB" id="T1D0D1"/>
<protein>
    <submittedName>
        <fullName evidence="2">Reverse transcriptase/maturase family protein</fullName>
    </submittedName>
</protein>
<dbReference type="EMBL" id="AUZY01001392">
    <property type="protein sequence ID" value="EQD75004.1"/>
    <property type="molecule type" value="Genomic_DNA"/>
</dbReference>
<keyword evidence="2" id="KW-0548">Nucleotidyltransferase</keyword>
<gene>
    <name evidence="2" type="ORF">B1B_02361</name>
</gene>
<feature type="domain" description="Reverse transcriptase" evidence="1">
    <location>
        <begin position="15"/>
        <end position="92"/>
    </location>
</feature>
<reference evidence="2" key="1">
    <citation type="submission" date="2013-08" db="EMBL/GenBank/DDBJ databases">
        <authorList>
            <person name="Mendez C."/>
            <person name="Richter M."/>
            <person name="Ferrer M."/>
            <person name="Sanchez J."/>
        </authorList>
    </citation>
    <scope>NUCLEOTIDE SEQUENCE</scope>
</reference>
<dbReference type="GO" id="GO:0003964">
    <property type="term" value="F:RNA-directed DNA polymerase activity"/>
    <property type="evidence" value="ECO:0007669"/>
    <property type="project" value="UniProtKB-KW"/>
</dbReference>
<sequence length="92" mass="10589">KTGTYIAECVKRVFIPKPNGKMRPLGIPTVKDRIVQQAVKLIIEPIYEADFKDFSYAYRKGRSARDASLEIYKWLNFGLTNVIDVDIEGFFD</sequence>
<dbReference type="InterPro" id="IPR000477">
    <property type="entry name" value="RT_dom"/>
</dbReference>
<dbReference type="Pfam" id="PF00078">
    <property type="entry name" value="RVT_1"/>
    <property type="match status" value="1"/>
</dbReference>
<dbReference type="CDD" id="cd01651">
    <property type="entry name" value="RT_G2_intron"/>
    <property type="match status" value="1"/>
</dbReference>
<feature type="non-terminal residue" evidence="2">
    <location>
        <position position="1"/>
    </location>
</feature>
<keyword evidence="2" id="KW-0808">Transferase</keyword>
<dbReference type="SUPFAM" id="SSF56672">
    <property type="entry name" value="DNA/RNA polymerases"/>
    <property type="match status" value="1"/>
</dbReference>
<comment type="caution">
    <text evidence="2">The sequence shown here is derived from an EMBL/GenBank/DDBJ whole genome shotgun (WGS) entry which is preliminary data.</text>
</comment>
<reference evidence="2" key="2">
    <citation type="journal article" date="2014" name="ISME J.">
        <title>Microbial stratification in low pH oxic and suboxic macroscopic growths along an acid mine drainage.</title>
        <authorList>
            <person name="Mendez-Garcia C."/>
            <person name="Mesa V."/>
            <person name="Sprenger R.R."/>
            <person name="Richter M."/>
            <person name="Diez M.S."/>
            <person name="Solano J."/>
            <person name="Bargiela R."/>
            <person name="Golyshina O.V."/>
            <person name="Manteca A."/>
            <person name="Ramos J.L."/>
            <person name="Gallego J.R."/>
            <person name="Llorente I."/>
            <person name="Martins Dos Santos V.A."/>
            <person name="Jensen O.N."/>
            <person name="Pelaez A.I."/>
            <person name="Sanchez J."/>
            <person name="Ferrer M."/>
        </authorList>
    </citation>
    <scope>NUCLEOTIDE SEQUENCE</scope>
</reference>
<evidence type="ECO:0000313" key="2">
    <source>
        <dbReference type="EMBL" id="EQD75004.1"/>
    </source>
</evidence>
<proteinExistence type="predicted"/>
<dbReference type="PANTHER" id="PTHR34047:SF8">
    <property type="entry name" value="PROTEIN YKFC"/>
    <property type="match status" value="1"/>
</dbReference>
<dbReference type="InterPro" id="IPR043502">
    <property type="entry name" value="DNA/RNA_pol_sf"/>
</dbReference>
<dbReference type="PANTHER" id="PTHR34047">
    <property type="entry name" value="NUCLEAR INTRON MATURASE 1, MITOCHONDRIAL-RELATED"/>
    <property type="match status" value="1"/>
</dbReference>
<name>T1D0D1_9ZZZZ</name>
<accession>T1D0D1</accession>
<evidence type="ECO:0000259" key="1">
    <source>
        <dbReference type="Pfam" id="PF00078"/>
    </source>
</evidence>
<dbReference type="InterPro" id="IPR051083">
    <property type="entry name" value="GrpII_Intron_Splice-Mob/Def"/>
</dbReference>